<dbReference type="AlphaFoldDB" id="A0A163KPB1"/>
<dbReference type="Gene3D" id="3.40.50.720">
    <property type="entry name" value="NAD(P)-binding Rossmann-like Domain"/>
    <property type="match status" value="1"/>
</dbReference>
<dbReference type="Proteomes" id="UP000076796">
    <property type="component" value="Unassembled WGS sequence"/>
</dbReference>
<dbReference type="OrthoDB" id="9779041at2"/>
<dbReference type="SUPFAM" id="SSF51735">
    <property type="entry name" value="NAD(P)-binding Rossmann-fold domains"/>
    <property type="match status" value="1"/>
</dbReference>
<dbReference type="PANTHER" id="PTHR43000">
    <property type="entry name" value="DTDP-D-GLUCOSE 4,6-DEHYDRATASE-RELATED"/>
    <property type="match status" value="1"/>
</dbReference>
<feature type="domain" description="NAD-dependent epimerase/dehydratase" evidence="2">
    <location>
        <begin position="11"/>
        <end position="234"/>
    </location>
</feature>
<name>A0A163KPB1_9BACL</name>
<proteinExistence type="inferred from homology"/>
<dbReference type="GeneID" id="97557182"/>
<dbReference type="InterPro" id="IPR036291">
    <property type="entry name" value="NAD(P)-bd_dom_sf"/>
</dbReference>
<comment type="similarity">
    <text evidence="1">Belongs to the NAD(P)-dependent epimerase/dehydratase family.</text>
</comment>
<dbReference type="InterPro" id="IPR001509">
    <property type="entry name" value="Epimerase_deHydtase"/>
</dbReference>
<evidence type="ECO:0000313" key="3">
    <source>
        <dbReference type="EMBL" id="KZS47403.1"/>
    </source>
</evidence>
<gene>
    <name evidence="3" type="ORF">AWU65_16440</name>
</gene>
<sequence length="319" mass="34475">MAAGSLKDQKILITGAAGFTGLHACDYFVRQGCTVIAAGRNKQALESIQGVIPAVCHLENREQVDILIQESLPDYILHLAGKNSASESWKQPASYMESNVMATIYLLEALRQHCPDSRLVMVGSRLSVDPAKGAAAVPHPYSLSKTFASWSAAAWHGLYNQHIVLAEPSNLIGPGESTGFCTLLARYIAGYETGRNFPLFRISSRYESRDFLDVRDAVAAYSILLQEGTSGMTYPISSGTEHTLGELAEALLLHTQAAVPMDWGPESAPLSLDSLNKGTGGQQGTELLKALGWNSQYPLERSLADIMDYARIQAQPSSS</sequence>
<protein>
    <submittedName>
        <fullName evidence="3">UDP-2-acetamido-2,6-dideoxy-hexulose 4-reductase</fullName>
    </submittedName>
</protein>
<dbReference type="STRING" id="59843.A3958_15820"/>
<dbReference type="EMBL" id="LWMH01000001">
    <property type="protein sequence ID" value="KZS47403.1"/>
    <property type="molecule type" value="Genomic_DNA"/>
</dbReference>
<keyword evidence="4" id="KW-1185">Reference proteome</keyword>
<organism evidence="3 4">
    <name type="scientific">Paenibacillus glucanolyticus</name>
    <dbReference type="NCBI Taxonomy" id="59843"/>
    <lineage>
        <taxon>Bacteria</taxon>
        <taxon>Bacillati</taxon>
        <taxon>Bacillota</taxon>
        <taxon>Bacilli</taxon>
        <taxon>Bacillales</taxon>
        <taxon>Paenibacillaceae</taxon>
        <taxon>Paenibacillus</taxon>
    </lineage>
</organism>
<dbReference type="RefSeq" id="WP_063478841.1">
    <property type="nucleotide sequence ID" value="NZ_CP147845.1"/>
</dbReference>
<evidence type="ECO:0000259" key="2">
    <source>
        <dbReference type="Pfam" id="PF01370"/>
    </source>
</evidence>
<evidence type="ECO:0000256" key="1">
    <source>
        <dbReference type="ARBA" id="ARBA00007637"/>
    </source>
</evidence>
<dbReference type="Pfam" id="PF01370">
    <property type="entry name" value="Epimerase"/>
    <property type="match status" value="1"/>
</dbReference>
<comment type="caution">
    <text evidence="3">The sequence shown here is derived from an EMBL/GenBank/DDBJ whole genome shotgun (WGS) entry which is preliminary data.</text>
</comment>
<accession>A0A163KPB1</accession>
<evidence type="ECO:0000313" key="4">
    <source>
        <dbReference type="Proteomes" id="UP000076796"/>
    </source>
</evidence>
<dbReference type="Gene3D" id="3.90.25.10">
    <property type="entry name" value="UDP-galactose 4-epimerase, domain 1"/>
    <property type="match status" value="1"/>
</dbReference>
<reference evidence="3" key="1">
    <citation type="journal article" date="2016" name="Genome Announc.">
        <title>Draft genomes of two strains of Paenibacillus glucanolyticus with capability to degrade lignocellulose.</title>
        <authorList>
            <person name="Mathews S.L."/>
            <person name="Pawlak J."/>
            <person name="Grunden A.M."/>
        </authorList>
    </citation>
    <scope>NUCLEOTIDE SEQUENCE [LARGE SCALE GENOMIC DNA]</scope>
    <source>
        <strain evidence="3">SLM1</strain>
    </source>
</reference>